<dbReference type="AlphaFoldDB" id="A0A0V0HFL1"/>
<reference evidence="1" key="1">
    <citation type="submission" date="2015-12" db="EMBL/GenBank/DDBJ databases">
        <title>Gene expression during late stages of embryo sac development: a critical building block for successful pollen-pistil interactions.</title>
        <authorList>
            <person name="Liu Y."/>
            <person name="Joly V."/>
            <person name="Sabar M."/>
            <person name="Matton D.P."/>
        </authorList>
    </citation>
    <scope>NUCLEOTIDE SEQUENCE</scope>
</reference>
<proteinExistence type="predicted"/>
<organism evidence="1">
    <name type="scientific">Solanum chacoense</name>
    <name type="common">Chaco potato</name>
    <dbReference type="NCBI Taxonomy" id="4108"/>
    <lineage>
        <taxon>Eukaryota</taxon>
        <taxon>Viridiplantae</taxon>
        <taxon>Streptophyta</taxon>
        <taxon>Embryophyta</taxon>
        <taxon>Tracheophyta</taxon>
        <taxon>Spermatophyta</taxon>
        <taxon>Magnoliopsida</taxon>
        <taxon>eudicotyledons</taxon>
        <taxon>Gunneridae</taxon>
        <taxon>Pentapetalae</taxon>
        <taxon>asterids</taxon>
        <taxon>lamiids</taxon>
        <taxon>Solanales</taxon>
        <taxon>Solanaceae</taxon>
        <taxon>Solanoideae</taxon>
        <taxon>Solaneae</taxon>
        <taxon>Solanum</taxon>
    </lineage>
</organism>
<dbReference type="EMBL" id="GEDG01021545">
    <property type="protein sequence ID" value="JAP18219.1"/>
    <property type="molecule type" value="Transcribed_RNA"/>
</dbReference>
<name>A0A0V0HFL1_SOLCH</name>
<accession>A0A0V0HFL1</accession>
<evidence type="ECO:0000313" key="1">
    <source>
        <dbReference type="EMBL" id="JAP18219.1"/>
    </source>
</evidence>
<protein>
    <submittedName>
        <fullName evidence="1">Putative ovule protein</fullName>
    </submittedName>
</protein>
<sequence>MVDQVRGSLKVVIPFFYQEVVCLSNHGAWGKCILSLSLSHTHTIISSSFFLFKNHIVDEFILLPQQISVVISFFFSSLSIV</sequence>